<proteinExistence type="predicted"/>
<dbReference type="EMBL" id="JAAC01000062">
    <property type="protein sequence ID" value="KDE63817.1"/>
    <property type="molecule type" value="Genomic_DNA"/>
</dbReference>
<protein>
    <submittedName>
        <fullName evidence="1">Uncharacterized protein</fullName>
    </submittedName>
</protein>
<dbReference type="AlphaFoldDB" id="A0AB73BXP3"/>
<evidence type="ECO:0000313" key="2">
    <source>
        <dbReference type="Proteomes" id="UP000027473"/>
    </source>
</evidence>
<reference evidence="1 2" key="1">
    <citation type="submission" date="2014-01" db="EMBL/GenBank/DDBJ databases">
        <title>Comparative genomics of Fusobacterium necrophorum wild isolates.</title>
        <authorList>
            <person name="Kittichotirat W."/>
            <person name="Bumgarner R.E."/>
            <person name="Lawrence P."/>
        </authorList>
    </citation>
    <scope>NUCLEOTIDE SEQUENCE [LARGE SCALE GENOMIC DNA]</scope>
    <source>
        <strain evidence="1 2">BL</strain>
    </source>
</reference>
<dbReference type="RefSeq" id="WP_035916138.1">
    <property type="nucleotide sequence ID" value="NZ_JAAC01000062.1"/>
</dbReference>
<name>A0AB73BXP3_9FUSO</name>
<accession>A0AB73BXP3</accession>
<comment type="caution">
    <text evidence="1">The sequence shown here is derived from an EMBL/GenBank/DDBJ whole genome shotgun (WGS) entry which is preliminary data.</text>
</comment>
<gene>
    <name evidence="1" type="ORF">FUSO3_04535</name>
</gene>
<dbReference type="Proteomes" id="UP000027473">
    <property type="component" value="Unassembled WGS sequence"/>
</dbReference>
<sequence>MTVKNIDHFSDLSQEMQDQLLQYIEEHFSIKNGYNHDGLSTAGGLKQHFTSTIASKTEHVTKQCFMEAMVKYGFKAKVLDESKYGDSRDWVFNVYIRKSSFSKP</sequence>
<evidence type="ECO:0000313" key="1">
    <source>
        <dbReference type="EMBL" id="KDE63817.1"/>
    </source>
</evidence>
<organism evidence="1 2">
    <name type="scientific">Fusobacterium necrophorum BL</name>
    <dbReference type="NCBI Taxonomy" id="1441732"/>
    <lineage>
        <taxon>Bacteria</taxon>
        <taxon>Fusobacteriati</taxon>
        <taxon>Fusobacteriota</taxon>
        <taxon>Fusobacteriia</taxon>
        <taxon>Fusobacteriales</taxon>
        <taxon>Fusobacteriaceae</taxon>
        <taxon>Fusobacterium</taxon>
    </lineage>
</organism>